<comment type="function">
    <text evidence="5">May play the central regulatory role in sporulation. It may be an element of the effector pathway responsible for the activation of sporulation genes in response to nutritional stress. Spo0A may act in concert with spo0H (a sigma factor) to control the expression of some genes that are critical to the sporulation process.</text>
</comment>
<evidence type="ECO:0000256" key="4">
    <source>
        <dbReference type="ARBA" id="ARBA00023163"/>
    </source>
</evidence>
<dbReference type="Proteomes" id="UP000261324">
    <property type="component" value="Unassembled WGS sequence"/>
</dbReference>
<dbReference type="CDD" id="cd17574">
    <property type="entry name" value="REC_OmpR"/>
    <property type="match status" value="1"/>
</dbReference>
<dbReference type="SUPFAM" id="SSF46894">
    <property type="entry name" value="C-terminal effector domain of the bipartite response regulators"/>
    <property type="match status" value="1"/>
</dbReference>
<feature type="domain" description="OmpR/PhoB-type" evidence="9">
    <location>
        <begin position="125"/>
        <end position="223"/>
    </location>
</feature>
<dbReference type="EMBL" id="QSRA01000007">
    <property type="protein sequence ID" value="RGK84404.1"/>
    <property type="molecule type" value="Genomic_DNA"/>
</dbReference>
<feature type="DNA-binding region" description="OmpR/PhoB-type" evidence="7">
    <location>
        <begin position="125"/>
        <end position="223"/>
    </location>
</feature>
<sequence length="227" mass="25610">MAQIVVVEDDVYMREELIDVLRKAGYDAVPLLNFENAVSQIMALSPDLILLDINLPFHSGFEVCKEIKAKRLGTVLILTARDKLQDEVHALGLGADDYLTKPCNTERLLARIKNLLRRKEEQILQGLLNGGGFLLDPNTFTLYAGKKSYVLPQNEGKILLTLLKSSPNLVSKSDLFHVLWGTAEFIDENALQVNFTRLRKTLREVGLDDCIETVRGQGYRLKERVEV</sequence>
<dbReference type="InterPro" id="IPR036388">
    <property type="entry name" value="WH-like_DNA-bd_sf"/>
</dbReference>
<protein>
    <recommendedName>
        <fullName evidence="1">Stage 0 sporulation protein A homolog</fullName>
    </recommendedName>
</protein>
<dbReference type="InterPro" id="IPR001867">
    <property type="entry name" value="OmpR/PhoB-type_DNA-bd"/>
</dbReference>
<evidence type="ECO:0000256" key="1">
    <source>
        <dbReference type="ARBA" id="ARBA00018672"/>
    </source>
</evidence>
<dbReference type="Pfam" id="PF00072">
    <property type="entry name" value="Response_reg"/>
    <property type="match status" value="1"/>
</dbReference>
<dbReference type="SMART" id="SM00448">
    <property type="entry name" value="REC"/>
    <property type="match status" value="1"/>
</dbReference>
<evidence type="ECO:0000259" key="9">
    <source>
        <dbReference type="PROSITE" id="PS51755"/>
    </source>
</evidence>
<dbReference type="GO" id="GO:0000156">
    <property type="term" value="F:phosphorelay response regulator activity"/>
    <property type="evidence" value="ECO:0007669"/>
    <property type="project" value="TreeGrafter"/>
</dbReference>
<comment type="caution">
    <text evidence="10">The sequence shown here is derived from an EMBL/GenBank/DDBJ whole genome shotgun (WGS) entry which is preliminary data.</text>
</comment>
<evidence type="ECO:0000256" key="7">
    <source>
        <dbReference type="PROSITE-ProRule" id="PRU01091"/>
    </source>
</evidence>
<organism evidence="10 11">
    <name type="scientific">Dorea formicigenerans</name>
    <dbReference type="NCBI Taxonomy" id="39486"/>
    <lineage>
        <taxon>Bacteria</taxon>
        <taxon>Bacillati</taxon>
        <taxon>Bacillota</taxon>
        <taxon>Clostridia</taxon>
        <taxon>Lachnospirales</taxon>
        <taxon>Lachnospiraceae</taxon>
        <taxon>Dorea</taxon>
    </lineage>
</organism>
<evidence type="ECO:0000256" key="2">
    <source>
        <dbReference type="ARBA" id="ARBA00023015"/>
    </source>
</evidence>
<dbReference type="GO" id="GO:0032993">
    <property type="term" value="C:protein-DNA complex"/>
    <property type="evidence" value="ECO:0007669"/>
    <property type="project" value="TreeGrafter"/>
</dbReference>
<feature type="domain" description="Response regulatory" evidence="8">
    <location>
        <begin position="3"/>
        <end position="116"/>
    </location>
</feature>
<keyword evidence="2" id="KW-0805">Transcription regulation</keyword>
<keyword evidence="4" id="KW-0804">Transcription</keyword>
<dbReference type="CDD" id="cd00383">
    <property type="entry name" value="trans_reg_C"/>
    <property type="match status" value="1"/>
</dbReference>
<reference evidence="10 11" key="1">
    <citation type="submission" date="2018-08" db="EMBL/GenBank/DDBJ databases">
        <title>A genome reference for cultivated species of the human gut microbiota.</title>
        <authorList>
            <person name="Zou Y."/>
            <person name="Xue W."/>
            <person name="Luo G."/>
        </authorList>
    </citation>
    <scope>NUCLEOTIDE SEQUENCE [LARGE SCALE GENOMIC DNA]</scope>
    <source>
        <strain evidence="10 11">TF09-3</strain>
    </source>
</reference>
<dbReference type="Gene3D" id="3.40.50.2300">
    <property type="match status" value="1"/>
</dbReference>
<dbReference type="GO" id="GO:0000976">
    <property type="term" value="F:transcription cis-regulatory region binding"/>
    <property type="evidence" value="ECO:0007669"/>
    <property type="project" value="TreeGrafter"/>
</dbReference>
<feature type="modified residue" description="4-aspartylphosphate" evidence="6">
    <location>
        <position position="52"/>
    </location>
</feature>
<dbReference type="InterPro" id="IPR011006">
    <property type="entry name" value="CheY-like_superfamily"/>
</dbReference>
<dbReference type="PROSITE" id="PS50110">
    <property type="entry name" value="RESPONSE_REGULATORY"/>
    <property type="match status" value="1"/>
</dbReference>
<dbReference type="Gene3D" id="1.10.10.10">
    <property type="entry name" value="Winged helix-like DNA-binding domain superfamily/Winged helix DNA-binding domain"/>
    <property type="match status" value="1"/>
</dbReference>
<gene>
    <name evidence="10" type="ORF">DXC93_07020</name>
</gene>
<name>A0A3E4PW98_9FIRM</name>
<evidence type="ECO:0000313" key="11">
    <source>
        <dbReference type="Proteomes" id="UP000261324"/>
    </source>
</evidence>
<accession>A0A3E4PW98</accession>
<dbReference type="SUPFAM" id="SSF52172">
    <property type="entry name" value="CheY-like"/>
    <property type="match status" value="1"/>
</dbReference>
<evidence type="ECO:0000256" key="6">
    <source>
        <dbReference type="PROSITE-ProRule" id="PRU00169"/>
    </source>
</evidence>
<dbReference type="AlphaFoldDB" id="A0A3E4PW98"/>
<evidence type="ECO:0000313" key="10">
    <source>
        <dbReference type="EMBL" id="RGK84404.1"/>
    </source>
</evidence>
<proteinExistence type="predicted"/>
<keyword evidence="3 7" id="KW-0238">DNA-binding</keyword>
<dbReference type="SMART" id="SM00862">
    <property type="entry name" value="Trans_reg_C"/>
    <property type="match status" value="1"/>
</dbReference>
<evidence type="ECO:0000256" key="3">
    <source>
        <dbReference type="ARBA" id="ARBA00023125"/>
    </source>
</evidence>
<evidence type="ECO:0000259" key="8">
    <source>
        <dbReference type="PROSITE" id="PS50110"/>
    </source>
</evidence>
<dbReference type="InterPro" id="IPR016032">
    <property type="entry name" value="Sig_transdc_resp-reg_C-effctor"/>
</dbReference>
<dbReference type="InterPro" id="IPR039420">
    <property type="entry name" value="WalR-like"/>
</dbReference>
<evidence type="ECO:0000256" key="5">
    <source>
        <dbReference type="ARBA" id="ARBA00024867"/>
    </source>
</evidence>
<dbReference type="InterPro" id="IPR001789">
    <property type="entry name" value="Sig_transdc_resp-reg_receiver"/>
</dbReference>
<dbReference type="Pfam" id="PF00486">
    <property type="entry name" value="Trans_reg_C"/>
    <property type="match status" value="1"/>
</dbReference>
<dbReference type="GO" id="GO:0005829">
    <property type="term" value="C:cytosol"/>
    <property type="evidence" value="ECO:0007669"/>
    <property type="project" value="TreeGrafter"/>
</dbReference>
<dbReference type="PANTHER" id="PTHR48111">
    <property type="entry name" value="REGULATOR OF RPOS"/>
    <property type="match status" value="1"/>
</dbReference>
<dbReference type="GO" id="GO:0006355">
    <property type="term" value="P:regulation of DNA-templated transcription"/>
    <property type="evidence" value="ECO:0007669"/>
    <property type="project" value="InterPro"/>
</dbReference>
<dbReference type="RefSeq" id="WP_117659611.1">
    <property type="nucleotide sequence ID" value="NZ_QSRA01000007.1"/>
</dbReference>
<dbReference type="PROSITE" id="PS51755">
    <property type="entry name" value="OMPR_PHOB"/>
    <property type="match status" value="1"/>
</dbReference>
<keyword evidence="6" id="KW-0597">Phosphoprotein</keyword>
<dbReference type="PANTHER" id="PTHR48111:SF43">
    <property type="entry name" value="STAGE 0 SPORULATION PROTEIN A HOMOLOG"/>
    <property type="match status" value="1"/>
</dbReference>